<dbReference type="InterPro" id="IPR004165">
    <property type="entry name" value="CoA_trans_fam_I"/>
</dbReference>
<dbReference type="InParanoid" id="A0A0M8KAB7"/>
<comment type="caution">
    <text evidence="2">The sequence shown here is derived from an EMBL/GenBank/DDBJ whole genome shotgun (WGS) entry which is preliminary data.</text>
</comment>
<keyword evidence="2" id="KW-0808">Transferase</keyword>
<gene>
    <name evidence="2" type="primary">gctB</name>
    <name evidence="2" type="ORF">ARMA_2554</name>
    <name evidence="3" type="ORF">SE16_01345</name>
</gene>
<dbReference type="STRING" id="872965.SE16_01345"/>
<dbReference type="Proteomes" id="UP000050502">
    <property type="component" value="Unassembled WGS sequence"/>
</dbReference>
<dbReference type="InterPro" id="IPR037171">
    <property type="entry name" value="NagB/RpiA_transferase-like"/>
</dbReference>
<sequence>MTFTPREMMVIAAAREIRDGEIVFVGIRLPLVAFVVAKQTHAPNAVGYFGSGLIRETLPATLLYTVSDPANVEGAAWAGSLVDVMGLLATGHVDVGFLGGAQVDRFGNLNTTRIGPARAPRMRLPGSGGAADIAAFAKRTVILMPHEPHRLVEEVDYITSPGYGTGDDWRAQVGLPGGGPSAIITTLGVLRFDEHGEAYLASYHPFTTPEEVRAHTGWDLRIAPNVAMTPPPTDAELQALRAYDPEGVWVGTP</sequence>
<evidence type="ECO:0000313" key="4">
    <source>
        <dbReference type="Proteomes" id="UP000037784"/>
    </source>
</evidence>
<dbReference type="SUPFAM" id="SSF100950">
    <property type="entry name" value="NagB/RpiA/CoA transferase-like"/>
    <property type="match status" value="1"/>
</dbReference>
<dbReference type="Proteomes" id="UP000037784">
    <property type="component" value="Unassembled WGS sequence"/>
</dbReference>
<dbReference type="FunCoup" id="A0A0M8KAB7">
    <property type="interactions" value="59"/>
</dbReference>
<comment type="similarity">
    <text evidence="1">Belongs to the 3-oxoacid CoA-transferase subunit B family.</text>
</comment>
<name>A0A0M8KAB7_9CHLR</name>
<dbReference type="SMART" id="SM00882">
    <property type="entry name" value="CoA_trans"/>
    <property type="match status" value="1"/>
</dbReference>
<dbReference type="Pfam" id="PF01144">
    <property type="entry name" value="CoA_trans"/>
    <property type="match status" value="1"/>
</dbReference>
<evidence type="ECO:0000313" key="3">
    <source>
        <dbReference type="EMBL" id="KPL89178.1"/>
    </source>
</evidence>
<dbReference type="OrthoDB" id="9805230at2"/>
<dbReference type="EMBL" id="LGKN01000003">
    <property type="protein sequence ID" value="KPL89178.1"/>
    <property type="molecule type" value="Genomic_DNA"/>
</dbReference>
<dbReference type="PANTHER" id="PTHR43293:SF3">
    <property type="entry name" value="CHOLESTEROL RING-CLEAVING HYDROLASE IPDB SUBUNIT"/>
    <property type="match status" value="1"/>
</dbReference>
<dbReference type="EMBL" id="BBZA01000226">
    <property type="protein sequence ID" value="GAP64131.1"/>
    <property type="molecule type" value="Genomic_DNA"/>
</dbReference>
<dbReference type="RefSeq" id="WP_054493872.1">
    <property type="nucleotide sequence ID" value="NZ_BBZA01000226.1"/>
</dbReference>
<dbReference type="AlphaFoldDB" id="A0A0M8KAB7"/>
<reference evidence="3 5" key="2">
    <citation type="submission" date="2015-07" db="EMBL/GenBank/DDBJ databases">
        <title>Whole genome sequence of Ardenticatena maritima DSM 23922.</title>
        <authorList>
            <person name="Hemp J."/>
            <person name="Ward L.M."/>
            <person name="Pace L.A."/>
            <person name="Fischer W.W."/>
        </authorList>
    </citation>
    <scope>NUCLEOTIDE SEQUENCE [LARGE SCALE GENOMIC DNA]</scope>
    <source>
        <strain evidence="3 5">110S</strain>
    </source>
</reference>
<accession>A0A0M8KAB7</accession>
<keyword evidence="4" id="KW-1185">Reference proteome</keyword>
<dbReference type="Gene3D" id="3.40.1080.10">
    <property type="entry name" value="Glutaconate Coenzyme A-transferase"/>
    <property type="match status" value="1"/>
</dbReference>
<dbReference type="GO" id="GO:0018730">
    <property type="term" value="F:glutaconate CoA-transferase activity"/>
    <property type="evidence" value="ECO:0007669"/>
    <property type="project" value="UniProtKB-EC"/>
</dbReference>
<dbReference type="EC" id="2.8.3.12" evidence="2"/>
<evidence type="ECO:0000313" key="5">
    <source>
        <dbReference type="Proteomes" id="UP000050502"/>
    </source>
</evidence>
<reference evidence="4" key="3">
    <citation type="submission" date="2015-08" db="EMBL/GenBank/DDBJ databases">
        <title>Draft Genome Sequence of a Heterotrophic Facultative Anaerobic Bacterium Ardenticatena maritima Strain 110S.</title>
        <authorList>
            <person name="Kawaichi S."/>
            <person name="Yoshida T."/>
            <person name="Sako Y."/>
            <person name="Nakamura R."/>
        </authorList>
    </citation>
    <scope>NUCLEOTIDE SEQUENCE [LARGE SCALE GENOMIC DNA]</scope>
    <source>
        <strain evidence="4">110S</strain>
    </source>
</reference>
<evidence type="ECO:0000313" key="2">
    <source>
        <dbReference type="EMBL" id="GAP64131.1"/>
    </source>
</evidence>
<organism evidence="2 4">
    <name type="scientific">Ardenticatena maritima</name>
    <dbReference type="NCBI Taxonomy" id="872965"/>
    <lineage>
        <taxon>Bacteria</taxon>
        <taxon>Bacillati</taxon>
        <taxon>Chloroflexota</taxon>
        <taxon>Ardenticatenia</taxon>
        <taxon>Ardenticatenales</taxon>
        <taxon>Ardenticatenaceae</taxon>
        <taxon>Ardenticatena</taxon>
    </lineage>
</organism>
<evidence type="ECO:0000256" key="1">
    <source>
        <dbReference type="ARBA" id="ARBA00007047"/>
    </source>
</evidence>
<dbReference type="PANTHER" id="PTHR43293">
    <property type="entry name" value="ACETATE COA-TRANSFERASE YDIF"/>
    <property type="match status" value="1"/>
</dbReference>
<reference evidence="2 4" key="1">
    <citation type="journal article" date="2015" name="Genome Announc.">
        <title>Draft Genome Sequence of a Heterotrophic Facultative Anaerobic Thermophilic Bacterium, Ardenticatena maritima Strain 110ST.</title>
        <authorList>
            <person name="Kawaichi S."/>
            <person name="Yoshida T."/>
            <person name="Sako Y."/>
            <person name="Nakamura R."/>
        </authorList>
    </citation>
    <scope>NUCLEOTIDE SEQUENCE [LARGE SCALE GENOMIC DNA]</scope>
    <source>
        <strain evidence="2 4">110S</strain>
    </source>
</reference>
<dbReference type="PATRIC" id="fig|872965.6.peg.212"/>
<protein>
    <submittedName>
        <fullName evidence="2">Glutaconate CoA-transferase, subunit B</fullName>
        <ecNumber evidence="2">2.8.3.12</ecNumber>
    </submittedName>
</protein>
<proteinExistence type="inferred from homology"/>